<evidence type="ECO:0000256" key="9">
    <source>
        <dbReference type="ARBA" id="ARBA00022833"/>
    </source>
</evidence>
<keyword evidence="6" id="KW-0235">DNA replication</keyword>
<dbReference type="SUPFAM" id="SSF52540">
    <property type="entry name" value="P-loop containing nucleoside triphosphate hydrolases"/>
    <property type="match status" value="1"/>
</dbReference>
<dbReference type="GO" id="GO:0003899">
    <property type="term" value="F:DNA-directed RNA polymerase activity"/>
    <property type="evidence" value="ECO:0007669"/>
    <property type="project" value="InterPro"/>
</dbReference>
<name>A0A357VJM6_9THEO</name>
<dbReference type="InterPro" id="IPR050219">
    <property type="entry name" value="DnaG_primase"/>
</dbReference>
<dbReference type="GO" id="GO:0006269">
    <property type="term" value="P:DNA replication, synthesis of primer"/>
    <property type="evidence" value="ECO:0007669"/>
    <property type="project" value="UniProtKB-KW"/>
</dbReference>
<evidence type="ECO:0000313" key="15">
    <source>
        <dbReference type="EMBL" id="HBT48468.1"/>
    </source>
</evidence>
<dbReference type="GO" id="GO:0003678">
    <property type="term" value="F:DNA helicase activity"/>
    <property type="evidence" value="ECO:0007669"/>
    <property type="project" value="InterPro"/>
</dbReference>
<keyword evidence="10" id="KW-0460">Magnesium</keyword>
<dbReference type="Gene3D" id="3.40.1360.10">
    <property type="match status" value="1"/>
</dbReference>
<reference evidence="15 16" key="1">
    <citation type="journal article" date="2018" name="Nat. Biotechnol.">
        <title>A standardized bacterial taxonomy based on genome phylogeny substantially revises the tree of life.</title>
        <authorList>
            <person name="Parks D.H."/>
            <person name="Chuvochina M."/>
            <person name="Waite D.W."/>
            <person name="Rinke C."/>
            <person name="Skarshewski A."/>
            <person name="Chaumeil P.A."/>
            <person name="Hugenholtz P."/>
        </authorList>
    </citation>
    <scope>NUCLEOTIDE SEQUENCE [LARGE SCALE GENOMIC DNA]</scope>
    <source>
        <strain evidence="15">UBA12544</strain>
    </source>
</reference>
<comment type="cofactor">
    <cofactor evidence="1">
        <name>Zn(2+)</name>
        <dbReference type="ChEBI" id="CHEBI:29105"/>
    </cofactor>
</comment>
<keyword evidence="2" id="KW-0240">DNA-directed RNA polymerase</keyword>
<dbReference type="GO" id="GO:0005737">
    <property type="term" value="C:cytoplasm"/>
    <property type="evidence" value="ECO:0007669"/>
    <property type="project" value="TreeGrafter"/>
</dbReference>
<gene>
    <name evidence="15" type="ORF">DEA61_01110</name>
</gene>
<evidence type="ECO:0000256" key="8">
    <source>
        <dbReference type="ARBA" id="ARBA00022771"/>
    </source>
</evidence>
<evidence type="ECO:0000256" key="2">
    <source>
        <dbReference type="ARBA" id="ARBA00022478"/>
    </source>
</evidence>
<evidence type="ECO:0000313" key="16">
    <source>
        <dbReference type="Proteomes" id="UP000264445"/>
    </source>
</evidence>
<dbReference type="InterPro" id="IPR007694">
    <property type="entry name" value="DNA_helicase_DnaB-like_C"/>
</dbReference>
<dbReference type="SMART" id="SM00493">
    <property type="entry name" value="TOPRIM"/>
    <property type="match status" value="1"/>
</dbReference>
<protein>
    <recommendedName>
        <fullName evidence="17">DNA primase</fullName>
    </recommendedName>
</protein>
<dbReference type="GO" id="GO:0005524">
    <property type="term" value="F:ATP binding"/>
    <property type="evidence" value="ECO:0007669"/>
    <property type="project" value="InterPro"/>
</dbReference>
<dbReference type="SUPFAM" id="SSF56731">
    <property type="entry name" value="DNA primase core"/>
    <property type="match status" value="1"/>
</dbReference>
<evidence type="ECO:0000256" key="10">
    <source>
        <dbReference type="ARBA" id="ARBA00022842"/>
    </source>
</evidence>
<evidence type="ECO:0000256" key="6">
    <source>
        <dbReference type="ARBA" id="ARBA00022705"/>
    </source>
</evidence>
<evidence type="ECO:0000256" key="3">
    <source>
        <dbReference type="ARBA" id="ARBA00022515"/>
    </source>
</evidence>
<dbReference type="EMBL" id="DOLB01000024">
    <property type="protein sequence ID" value="HBT48468.1"/>
    <property type="molecule type" value="Genomic_DNA"/>
</dbReference>
<dbReference type="GO" id="GO:1990077">
    <property type="term" value="C:primosome complex"/>
    <property type="evidence" value="ECO:0007669"/>
    <property type="project" value="UniProtKB-KW"/>
</dbReference>
<dbReference type="PANTHER" id="PTHR30313:SF2">
    <property type="entry name" value="DNA PRIMASE"/>
    <property type="match status" value="1"/>
</dbReference>
<dbReference type="CDD" id="cd01029">
    <property type="entry name" value="TOPRIM_primases"/>
    <property type="match status" value="1"/>
</dbReference>
<dbReference type="Gene3D" id="3.90.580.10">
    <property type="entry name" value="Zinc finger, CHC2-type domain"/>
    <property type="match status" value="1"/>
</dbReference>
<comment type="caution">
    <text evidence="15">The sequence shown here is derived from an EMBL/GenBank/DDBJ whole genome shotgun (WGS) entry which is preliminary data.</text>
</comment>
<dbReference type="Pfam" id="PF13362">
    <property type="entry name" value="Toprim_3"/>
    <property type="match status" value="1"/>
</dbReference>
<evidence type="ECO:0000259" key="14">
    <source>
        <dbReference type="PROSITE" id="PS51199"/>
    </source>
</evidence>
<keyword evidence="8" id="KW-0863">Zinc-finger</keyword>
<evidence type="ECO:0000256" key="12">
    <source>
        <dbReference type="ARBA" id="ARBA00023163"/>
    </source>
</evidence>
<dbReference type="InterPro" id="IPR027417">
    <property type="entry name" value="P-loop_NTPase"/>
</dbReference>
<dbReference type="GO" id="GO:0000428">
    <property type="term" value="C:DNA-directed RNA polymerase complex"/>
    <property type="evidence" value="ECO:0007669"/>
    <property type="project" value="UniProtKB-KW"/>
</dbReference>
<dbReference type="InterPro" id="IPR036977">
    <property type="entry name" value="DNA_primase_Znf_CHC2"/>
</dbReference>
<evidence type="ECO:0000256" key="11">
    <source>
        <dbReference type="ARBA" id="ARBA00023125"/>
    </source>
</evidence>
<proteinExistence type="predicted"/>
<evidence type="ECO:0008006" key="17">
    <source>
        <dbReference type="Google" id="ProtNLM"/>
    </source>
</evidence>
<dbReference type="InterPro" id="IPR006171">
    <property type="entry name" value="TOPRIM_dom"/>
</dbReference>
<dbReference type="FunFam" id="3.90.580.10:FF:000001">
    <property type="entry name" value="DNA primase"/>
    <property type="match status" value="1"/>
</dbReference>
<evidence type="ECO:0000259" key="13">
    <source>
        <dbReference type="PROSITE" id="PS50880"/>
    </source>
</evidence>
<evidence type="ECO:0000256" key="1">
    <source>
        <dbReference type="ARBA" id="ARBA00001947"/>
    </source>
</evidence>
<dbReference type="PROSITE" id="PS51199">
    <property type="entry name" value="SF4_HELICASE"/>
    <property type="match status" value="1"/>
</dbReference>
<dbReference type="InterPro" id="IPR002694">
    <property type="entry name" value="Znf_CHC2"/>
</dbReference>
<accession>A0A357VJM6</accession>
<dbReference type="InterPro" id="IPR034154">
    <property type="entry name" value="TOPRIM_DnaG/twinkle"/>
</dbReference>
<keyword evidence="7" id="KW-0479">Metal-binding</keyword>
<dbReference type="SMART" id="SM00400">
    <property type="entry name" value="ZnF_CHCC"/>
    <property type="match status" value="1"/>
</dbReference>
<dbReference type="GO" id="GO:0003677">
    <property type="term" value="F:DNA binding"/>
    <property type="evidence" value="ECO:0007669"/>
    <property type="project" value="UniProtKB-KW"/>
</dbReference>
<dbReference type="PROSITE" id="PS50880">
    <property type="entry name" value="TOPRIM"/>
    <property type="match status" value="1"/>
</dbReference>
<evidence type="ECO:0000256" key="7">
    <source>
        <dbReference type="ARBA" id="ARBA00022723"/>
    </source>
</evidence>
<evidence type="ECO:0000256" key="5">
    <source>
        <dbReference type="ARBA" id="ARBA00022695"/>
    </source>
</evidence>
<dbReference type="SUPFAM" id="SSF57783">
    <property type="entry name" value="Zinc beta-ribbon"/>
    <property type="match status" value="1"/>
</dbReference>
<keyword evidence="12" id="KW-0804">Transcription</keyword>
<dbReference type="Gene3D" id="3.40.50.300">
    <property type="entry name" value="P-loop containing nucleotide triphosphate hydrolases"/>
    <property type="match status" value="1"/>
</dbReference>
<dbReference type="Pfam" id="PF01807">
    <property type="entry name" value="Zn_ribbon_DnaG"/>
    <property type="match status" value="1"/>
</dbReference>
<sequence>MLVDISTLKKKIDIVNIISHYVELKREGTSYKGLCPFHPDTNPSFSVSPERGIYKCFGCGVSGDVFDFIQRIENCTFDEAVRKVMEMAGINEPLPIGKGTEECKEDFSKFVEEAHKNIDKTDYLSKRGISEALIKKYHIGFDGEGVIIPLSYRGEIVGYVKRFIEGERRYYNPKGVKLVPFNIAVKQDVVFVTEGIFDALAVEEVIGLPAIALLGSQNHNVLLENLNCDHYIIMLDNDETGQKQALELYNKLKERGKKVTLFDSSLYPAEIKDPNEWLVKDKNAFKKVLDLYITIARKPYSLKALTLNYQNTFRAGKYKPIPTGIKAIDDVLEGGLRKGMFYTIGAMPGTGKSSLCIQMTDSLAKAGYNVIYVSVEMSEYEIQTKLFAREFTLTRLKQGFPEKKHVLIQTELLKGHIADRDKLIAFNGIIKEYINKVGERIHIVFTTSLNEVRKAVEIEPNSILIVDYLQKLQPSEKFQTDKQRIDAVLNELNKIKNEFEIPVLLISSINRQSYNSESEMSAFKESGTIEYDTAGAFVMTTKKDENKKDLIGEDELKGVYKHVYLECVKNRYGQVGERRELVFYPLFSHFEEKEGGMKDELFSGR</sequence>
<keyword evidence="5" id="KW-0548">Nucleotidyltransferase</keyword>
<dbReference type="AlphaFoldDB" id="A0A357VJM6"/>
<feature type="domain" description="SF4 helicase" evidence="14">
    <location>
        <begin position="314"/>
        <end position="597"/>
    </location>
</feature>
<dbReference type="Proteomes" id="UP000264445">
    <property type="component" value="Unassembled WGS sequence"/>
</dbReference>
<evidence type="ECO:0000256" key="4">
    <source>
        <dbReference type="ARBA" id="ARBA00022679"/>
    </source>
</evidence>
<keyword evidence="4" id="KW-0808">Transferase</keyword>
<keyword evidence="11" id="KW-0238">DNA-binding</keyword>
<keyword evidence="9" id="KW-0862">Zinc</keyword>
<organism evidence="15 16">
    <name type="scientific">Caldanaerobacter subterraneus</name>
    <dbReference type="NCBI Taxonomy" id="911092"/>
    <lineage>
        <taxon>Bacteria</taxon>
        <taxon>Bacillati</taxon>
        <taxon>Bacillota</taxon>
        <taxon>Clostridia</taxon>
        <taxon>Thermoanaerobacterales</taxon>
        <taxon>Thermoanaerobacteraceae</taxon>
        <taxon>Caldanaerobacter</taxon>
    </lineage>
</organism>
<feature type="domain" description="Toprim" evidence="13">
    <location>
        <begin position="188"/>
        <end position="267"/>
    </location>
</feature>
<dbReference type="GO" id="GO:0008270">
    <property type="term" value="F:zinc ion binding"/>
    <property type="evidence" value="ECO:0007669"/>
    <property type="project" value="UniProtKB-KW"/>
</dbReference>
<dbReference type="PANTHER" id="PTHR30313">
    <property type="entry name" value="DNA PRIMASE"/>
    <property type="match status" value="1"/>
</dbReference>
<keyword evidence="3" id="KW-0639">Primosome</keyword>
<dbReference type="Pfam" id="PF03796">
    <property type="entry name" value="DnaB_C"/>
    <property type="match status" value="1"/>
</dbReference>